<gene>
    <name evidence="2" type="ORF">TrST_g12396</name>
</gene>
<sequence length="201" mass="21348">MVDEGSEMNPNRASKEPEAEKAATTTATVDDETQNDSSMNETIDETVVTASTGPPSTGTDPLIESKHSSSSSQSLSPLSVPSHPPSPPPPSNFSPSSLRTLVPSGSLLPSSQPAKTKTSAEKSSAEKSKAEGRGNYRCGRCGVPKKGHKCPYQPRLKRKPGEAKIECKDMDCQCEIGGEVVRGLKEIQGTEGSYKRIKMEA</sequence>
<evidence type="ECO:0000313" key="2">
    <source>
        <dbReference type="EMBL" id="GMH63179.1"/>
    </source>
</evidence>
<evidence type="ECO:0000256" key="1">
    <source>
        <dbReference type="SAM" id="MobiDB-lite"/>
    </source>
</evidence>
<protein>
    <submittedName>
        <fullName evidence="2">Uncharacterized protein</fullName>
    </submittedName>
</protein>
<keyword evidence="3" id="KW-1185">Reference proteome</keyword>
<feature type="compositionally biased region" description="Basic and acidic residues" evidence="1">
    <location>
        <begin position="118"/>
        <end position="134"/>
    </location>
</feature>
<feature type="compositionally biased region" description="Polar residues" evidence="1">
    <location>
        <begin position="48"/>
        <end position="59"/>
    </location>
</feature>
<organism evidence="2 3">
    <name type="scientific">Triparma strigata</name>
    <dbReference type="NCBI Taxonomy" id="1606541"/>
    <lineage>
        <taxon>Eukaryota</taxon>
        <taxon>Sar</taxon>
        <taxon>Stramenopiles</taxon>
        <taxon>Ochrophyta</taxon>
        <taxon>Bolidophyceae</taxon>
        <taxon>Parmales</taxon>
        <taxon>Triparmaceae</taxon>
        <taxon>Triparma</taxon>
    </lineage>
</organism>
<feature type="compositionally biased region" description="Low complexity" evidence="1">
    <location>
        <begin position="68"/>
        <end position="81"/>
    </location>
</feature>
<dbReference type="AlphaFoldDB" id="A0A9W6ZZF5"/>
<reference evidence="3" key="1">
    <citation type="journal article" date="2023" name="Commun. Biol.">
        <title>Genome analysis of Parmales, the sister group of diatoms, reveals the evolutionary specialization of diatoms from phago-mixotrophs to photoautotrophs.</title>
        <authorList>
            <person name="Ban H."/>
            <person name="Sato S."/>
            <person name="Yoshikawa S."/>
            <person name="Yamada K."/>
            <person name="Nakamura Y."/>
            <person name="Ichinomiya M."/>
            <person name="Sato N."/>
            <person name="Blanc-Mathieu R."/>
            <person name="Endo H."/>
            <person name="Kuwata A."/>
            <person name="Ogata H."/>
        </authorList>
    </citation>
    <scope>NUCLEOTIDE SEQUENCE [LARGE SCALE GENOMIC DNA]</scope>
    <source>
        <strain evidence="3">NIES 3701</strain>
    </source>
</reference>
<comment type="caution">
    <text evidence="2">The sequence shown here is derived from an EMBL/GenBank/DDBJ whole genome shotgun (WGS) entry which is preliminary data.</text>
</comment>
<dbReference type="EMBL" id="BRXY01000082">
    <property type="protein sequence ID" value="GMH63179.1"/>
    <property type="molecule type" value="Genomic_DNA"/>
</dbReference>
<proteinExistence type="predicted"/>
<feature type="compositionally biased region" description="Pro residues" evidence="1">
    <location>
        <begin position="82"/>
        <end position="92"/>
    </location>
</feature>
<accession>A0A9W6ZZF5</accession>
<name>A0A9W6ZZF5_9STRA</name>
<evidence type="ECO:0000313" key="3">
    <source>
        <dbReference type="Proteomes" id="UP001165085"/>
    </source>
</evidence>
<dbReference type="Proteomes" id="UP001165085">
    <property type="component" value="Unassembled WGS sequence"/>
</dbReference>
<dbReference type="OrthoDB" id="6362633at2759"/>
<feature type="region of interest" description="Disordered" evidence="1">
    <location>
        <begin position="1"/>
        <end position="138"/>
    </location>
</feature>